<proteinExistence type="predicted"/>
<evidence type="ECO:0000313" key="1">
    <source>
        <dbReference type="EMBL" id="MBF6637407.1"/>
    </source>
</evidence>
<accession>A0AA41BWV6</accession>
<dbReference type="EMBL" id="JADMKS010000004">
    <property type="protein sequence ID" value="MBF6637407.1"/>
    <property type="molecule type" value="Genomic_DNA"/>
</dbReference>
<organism evidence="1 2">
    <name type="scientific">Rouxiella silvae</name>
    <dbReference type="NCBI Taxonomy" id="1646373"/>
    <lineage>
        <taxon>Bacteria</taxon>
        <taxon>Pseudomonadati</taxon>
        <taxon>Pseudomonadota</taxon>
        <taxon>Gammaproteobacteria</taxon>
        <taxon>Enterobacterales</taxon>
        <taxon>Yersiniaceae</taxon>
        <taxon>Rouxiella</taxon>
    </lineage>
</organism>
<gene>
    <name evidence="1" type="ORF">ITX54_12135</name>
</gene>
<dbReference type="SUPFAM" id="SSF102462">
    <property type="entry name" value="Peptidyl-tRNA hydrolase II"/>
    <property type="match status" value="1"/>
</dbReference>
<reference evidence="1" key="2">
    <citation type="submission" date="2022-09" db="EMBL/GenBank/DDBJ databases">
        <title>Rouxiella aceris sp. nov., isolated from tree sap and emended description of the genus Rhouxiella.</title>
        <authorList>
            <person name="Kim I.S."/>
        </authorList>
    </citation>
    <scope>NUCLEOTIDE SEQUENCE</scope>
    <source>
        <strain evidence="1">SAP-2</strain>
    </source>
</reference>
<dbReference type="InterPro" id="IPR017021">
    <property type="entry name" value="UCP033763"/>
</dbReference>
<dbReference type="InterPro" id="IPR018988">
    <property type="entry name" value="DUF2000"/>
</dbReference>
<dbReference type="RefSeq" id="WP_194978089.1">
    <property type="nucleotide sequence ID" value="NZ_JADMKS010000004.1"/>
</dbReference>
<evidence type="ECO:0000313" key="2">
    <source>
        <dbReference type="Proteomes" id="UP000705283"/>
    </source>
</evidence>
<comment type="caution">
    <text evidence="1">The sequence shown here is derived from an EMBL/GenBank/DDBJ whole genome shotgun (WGS) entry which is preliminary data.</text>
</comment>
<sequence length="153" mass="16043">MTDVVTAEGIPTHAVENIRLERCVIVLNQSLTPGRAANAAAVIALTIGQRHPQLVGQPLVDASDVSHPGLIPLGIAVLSGSGTQLRELRQKAAELGNIDLIDFPIQGQQTKNYASFQEAVAIIPLDDMDYSGVALVGAKKAISKIVADLALFG</sequence>
<dbReference type="PIRSF" id="PIRSF033736">
    <property type="entry name" value="UCP033763"/>
    <property type="match status" value="1"/>
</dbReference>
<dbReference type="Proteomes" id="UP000705283">
    <property type="component" value="Unassembled WGS sequence"/>
</dbReference>
<dbReference type="InterPro" id="IPR023476">
    <property type="entry name" value="Pep_tRNA_hydro_II_dom_sf"/>
</dbReference>
<reference evidence="1" key="1">
    <citation type="submission" date="2020-11" db="EMBL/GenBank/DDBJ databases">
        <authorList>
            <person name="Lee S.D."/>
        </authorList>
    </citation>
    <scope>NUCLEOTIDE SEQUENCE</scope>
    <source>
        <strain evidence="1">SAP-2</strain>
    </source>
</reference>
<protein>
    <submittedName>
        <fullName evidence="1">DUF2000 domain-containing protein</fullName>
    </submittedName>
</protein>
<dbReference type="Gene3D" id="3.40.1490.10">
    <property type="entry name" value="Bit1"/>
    <property type="match status" value="1"/>
</dbReference>
<dbReference type="AlphaFoldDB" id="A0AA41BWV6"/>
<dbReference type="Pfam" id="PF09391">
    <property type="entry name" value="DUF2000"/>
    <property type="match status" value="1"/>
</dbReference>
<name>A0AA41BWV6_9GAMM</name>